<dbReference type="GO" id="GO:0000731">
    <property type="term" value="P:DNA synthesis involved in DNA repair"/>
    <property type="evidence" value="ECO:0007669"/>
    <property type="project" value="TreeGrafter"/>
</dbReference>
<accession>A0A2W4WAJ0</accession>
<dbReference type="SMART" id="SM00382">
    <property type="entry name" value="AAA"/>
    <property type="match status" value="1"/>
</dbReference>
<protein>
    <recommendedName>
        <fullName evidence="1">AAA+ ATPase domain-containing protein</fullName>
    </recommendedName>
</protein>
<proteinExistence type="predicted"/>
<dbReference type="PANTHER" id="PTHR32182">
    <property type="entry name" value="DNA REPLICATION AND REPAIR PROTEIN RECF"/>
    <property type="match status" value="1"/>
</dbReference>
<dbReference type="PANTHER" id="PTHR32182:SF22">
    <property type="entry name" value="ATP-DEPENDENT ENDONUCLEASE, OLD FAMILY-RELATED"/>
    <property type="match status" value="1"/>
</dbReference>
<evidence type="ECO:0000313" key="3">
    <source>
        <dbReference type="Proteomes" id="UP000249467"/>
    </source>
</evidence>
<dbReference type="Proteomes" id="UP000249467">
    <property type="component" value="Unassembled WGS sequence"/>
</dbReference>
<dbReference type="InterPro" id="IPR003593">
    <property type="entry name" value="AAA+_ATPase"/>
</dbReference>
<dbReference type="SUPFAM" id="SSF52540">
    <property type="entry name" value="P-loop containing nucleoside triphosphate hydrolases"/>
    <property type="match status" value="1"/>
</dbReference>
<dbReference type="Gene3D" id="3.40.50.300">
    <property type="entry name" value="P-loop containing nucleotide triphosphate hydrolases"/>
    <property type="match status" value="2"/>
</dbReference>
<dbReference type="AlphaFoldDB" id="A0A2W4WAJ0"/>
<feature type="domain" description="AAA+ ATPase" evidence="1">
    <location>
        <begin position="31"/>
        <end position="486"/>
    </location>
</feature>
<gene>
    <name evidence="2" type="ORF">DCF19_09840</name>
</gene>
<organism evidence="2 3">
    <name type="scientific">Pseudanabaena frigida</name>
    <dbReference type="NCBI Taxonomy" id="945775"/>
    <lineage>
        <taxon>Bacteria</taxon>
        <taxon>Bacillati</taxon>
        <taxon>Cyanobacteriota</taxon>
        <taxon>Cyanophyceae</taxon>
        <taxon>Pseudanabaenales</taxon>
        <taxon>Pseudanabaenaceae</taxon>
        <taxon>Pseudanabaena</taxon>
    </lineage>
</organism>
<name>A0A2W4WAJ0_9CYAN</name>
<sequence>MKIGIKKIIRENIFTDDFRDLSINNEILFDSKKFVVIYGPNGTGKTSLALVLNQDKQAEYTIQINGNTHTERDSKVFHVINDQNGRNIIQGSTEDFILGDNIKREYELKRQIEEGFKNLFDSLVTELKSKYQIKTKTHDFEELVTDDKLKGYISDIANSRSKGKTIDRDDFLNHISSLEEIEIPPITEEKLALFISDYSKNNESIIKSFCAEVDLSLFTTEENIEKIEESDDAIRILKKYQHSNECIVCETQIETLVLIEKKAAQKRHFIENLTEHAKKIIEKIIQKNNDNDDLFRINSCLKEALKNCAVERVREVYEEIKNYKKAYGILLTNLFVNKVKESNLNAIFEEYNNLVQERPRFADEDIIFIEKFLNDCLDKRISLERDENENLKLLFGGREFLNEKRESLMLSNGEQNFLSLAFELLKAKKVSEDFIILDDPISSFDSIYKNKIAYSILRILDSKKTIVLTHNTDLINLLEHQHKNCFNLYFLNNTSSEENGFIFINEHDQKVMLYLHKFINLLRGDIRGYIVNESAFLIAIVPFMRGYCQMIGNTILKNELTKLMHGYNNNTVNIASIYNDLFETDVIENDYSISAMDIISYDVDSAETILKVDRFPLLNKTLMHTLTYLFLRLSVERKLVDKFPINTNRCQMLTDIIDAAFPRDANNLSATENRVFFLSRKTLLNEFNHFEIDMNIFQPAIDITNKNLKKEKDEILEKLNNL</sequence>
<dbReference type="InterPro" id="IPR027417">
    <property type="entry name" value="P-loop_NTPase"/>
</dbReference>
<evidence type="ECO:0000313" key="2">
    <source>
        <dbReference type="EMBL" id="PZO41492.1"/>
    </source>
</evidence>
<reference evidence="2 3" key="1">
    <citation type="submission" date="2018-04" db="EMBL/GenBank/DDBJ databases">
        <authorList>
            <person name="Go L.Y."/>
            <person name="Mitchell J.A."/>
        </authorList>
    </citation>
    <scope>NUCLEOTIDE SEQUENCE [LARGE SCALE GENOMIC DNA]</scope>
    <source>
        <strain evidence="2">ULC066bin1</strain>
    </source>
</reference>
<dbReference type="GO" id="GO:0006302">
    <property type="term" value="P:double-strand break repair"/>
    <property type="evidence" value="ECO:0007669"/>
    <property type="project" value="TreeGrafter"/>
</dbReference>
<dbReference type="EMBL" id="QBML01000011">
    <property type="protein sequence ID" value="PZO41492.1"/>
    <property type="molecule type" value="Genomic_DNA"/>
</dbReference>
<evidence type="ECO:0000259" key="1">
    <source>
        <dbReference type="SMART" id="SM00382"/>
    </source>
</evidence>
<reference evidence="2 3" key="2">
    <citation type="submission" date="2018-06" db="EMBL/GenBank/DDBJ databases">
        <title>Metagenomic assembly of (sub)arctic Cyanobacteria and their associated microbiome from non-axenic cultures.</title>
        <authorList>
            <person name="Baurain D."/>
        </authorList>
    </citation>
    <scope>NUCLEOTIDE SEQUENCE [LARGE SCALE GENOMIC DNA]</scope>
    <source>
        <strain evidence="2">ULC066bin1</strain>
    </source>
</reference>
<comment type="caution">
    <text evidence="2">The sequence shown here is derived from an EMBL/GenBank/DDBJ whole genome shotgun (WGS) entry which is preliminary data.</text>
</comment>